<accession>A0A852Z566</accession>
<name>A0A852Z566_9ACTN</name>
<evidence type="ECO:0000256" key="3">
    <source>
        <dbReference type="ARBA" id="ARBA00023163"/>
    </source>
</evidence>
<dbReference type="SUPFAM" id="SSF46689">
    <property type="entry name" value="Homeodomain-like"/>
    <property type="match status" value="2"/>
</dbReference>
<proteinExistence type="predicted"/>
<keyword evidence="7" id="KW-1185">Reference proteome</keyword>
<evidence type="ECO:0000256" key="2">
    <source>
        <dbReference type="ARBA" id="ARBA00023125"/>
    </source>
</evidence>
<dbReference type="RefSeq" id="WP_179533926.1">
    <property type="nucleotide sequence ID" value="NZ_JACBYW010000001.1"/>
</dbReference>
<dbReference type="InterPro" id="IPR009057">
    <property type="entry name" value="Homeodomain-like_sf"/>
</dbReference>
<dbReference type="InterPro" id="IPR023772">
    <property type="entry name" value="DNA-bd_HTH_TetR-type_CS"/>
</dbReference>
<dbReference type="PROSITE" id="PS01081">
    <property type="entry name" value="HTH_TETR_1"/>
    <property type="match status" value="1"/>
</dbReference>
<reference evidence="6 7" key="1">
    <citation type="submission" date="2020-07" db="EMBL/GenBank/DDBJ databases">
        <title>Genomic Encyclopedia of Type Strains, Phase III (KMG-III): the genomes of soil and plant-associated and newly described type strains.</title>
        <authorList>
            <person name="Whitman W."/>
        </authorList>
    </citation>
    <scope>NUCLEOTIDE SEQUENCE [LARGE SCALE GENOMIC DNA]</scope>
    <source>
        <strain evidence="6 7">CECT 8576</strain>
    </source>
</reference>
<evidence type="ECO:0000256" key="4">
    <source>
        <dbReference type="PROSITE-ProRule" id="PRU00335"/>
    </source>
</evidence>
<dbReference type="GO" id="GO:0000976">
    <property type="term" value="F:transcription cis-regulatory region binding"/>
    <property type="evidence" value="ECO:0007669"/>
    <property type="project" value="TreeGrafter"/>
</dbReference>
<dbReference type="PROSITE" id="PS50977">
    <property type="entry name" value="HTH_TETR_2"/>
    <property type="match status" value="1"/>
</dbReference>
<dbReference type="PRINTS" id="PR00455">
    <property type="entry name" value="HTHTETR"/>
</dbReference>
<feature type="DNA-binding region" description="H-T-H motif" evidence="4">
    <location>
        <begin position="29"/>
        <end position="48"/>
    </location>
</feature>
<organism evidence="6 7">
    <name type="scientific">Actinopolyspora biskrensis</name>
    <dbReference type="NCBI Taxonomy" id="1470178"/>
    <lineage>
        <taxon>Bacteria</taxon>
        <taxon>Bacillati</taxon>
        <taxon>Actinomycetota</taxon>
        <taxon>Actinomycetes</taxon>
        <taxon>Actinopolysporales</taxon>
        <taxon>Actinopolysporaceae</taxon>
        <taxon>Actinopolyspora</taxon>
    </lineage>
</organism>
<keyword evidence="2 4" id="KW-0238">DNA-binding</keyword>
<dbReference type="Pfam" id="PF00440">
    <property type="entry name" value="TetR_N"/>
    <property type="match status" value="1"/>
</dbReference>
<dbReference type="EMBL" id="JACBYW010000001">
    <property type="protein sequence ID" value="NYH77383.1"/>
    <property type="molecule type" value="Genomic_DNA"/>
</dbReference>
<dbReference type="CDD" id="cd00569">
    <property type="entry name" value="HTH_Hin_like"/>
    <property type="match status" value="1"/>
</dbReference>
<feature type="domain" description="HTH tetR-type" evidence="5">
    <location>
        <begin position="6"/>
        <end position="66"/>
    </location>
</feature>
<evidence type="ECO:0000313" key="6">
    <source>
        <dbReference type="EMBL" id="NYH77383.1"/>
    </source>
</evidence>
<protein>
    <submittedName>
        <fullName evidence="6">AcrR family transcriptional regulator</fullName>
    </submittedName>
</protein>
<evidence type="ECO:0000313" key="7">
    <source>
        <dbReference type="Proteomes" id="UP000548304"/>
    </source>
</evidence>
<dbReference type="InterPro" id="IPR006120">
    <property type="entry name" value="Resolvase_HTH_dom"/>
</dbReference>
<keyword evidence="3" id="KW-0804">Transcription</keyword>
<keyword evidence="1" id="KW-0805">Transcription regulation</keyword>
<dbReference type="PANTHER" id="PTHR30055:SF238">
    <property type="entry name" value="MYCOFACTOCIN BIOSYNTHESIS TRANSCRIPTIONAL REGULATOR MFTR-RELATED"/>
    <property type="match status" value="1"/>
</dbReference>
<dbReference type="Proteomes" id="UP000548304">
    <property type="component" value="Unassembled WGS sequence"/>
</dbReference>
<dbReference type="GO" id="GO:0003700">
    <property type="term" value="F:DNA-binding transcription factor activity"/>
    <property type="evidence" value="ECO:0007669"/>
    <property type="project" value="TreeGrafter"/>
</dbReference>
<dbReference type="InterPro" id="IPR050109">
    <property type="entry name" value="HTH-type_TetR-like_transc_reg"/>
</dbReference>
<evidence type="ECO:0000256" key="1">
    <source>
        <dbReference type="ARBA" id="ARBA00023015"/>
    </source>
</evidence>
<gene>
    <name evidence="6" type="ORF">FHR84_000697</name>
</gene>
<dbReference type="PANTHER" id="PTHR30055">
    <property type="entry name" value="HTH-TYPE TRANSCRIPTIONAL REGULATOR RUTR"/>
    <property type="match status" value="1"/>
</dbReference>
<evidence type="ECO:0000259" key="5">
    <source>
        <dbReference type="PROSITE" id="PS50977"/>
    </source>
</evidence>
<sequence length="242" mass="26682">MVDRQSDTRERILATAERLFVEHGYHPTTLQEVAVRVGITKPALYHHFTSKAEILAHLLDPMTTELEQVLADAAQQEDIGTVRTELMTGWVEIFLRYRGTLLALLRELASVPSEAFTRMLAVMEHAVDIAAGTEAGPAERVALAQAISAATDPIALLPDLSDEVLREHVLAGVWRLLGQQSTRTRDTRRTRGGRPRTLSAADAELARELHASGQHSAEEIASRLGVSRATVYRHLKTGQDNI</sequence>
<comment type="caution">
    <text evidence="6">The sequence shown here is derived from an EMBL/GenBank/DDBJ whole genome shotgun (WGS) entry which is preliminary data.</text>
</comment>
<dbReference type="Gene3D" id="1.10.10.60">
    <property type="entry name" value="Homeodomain-like"/>
    <property type="match status" value="1"/>
</dbReference>
<dbReference type="AlphaFoldDB" id="A0A852Z566"/>
<dbReference type="GO" id="GO:0000150">
    <property type="term" value="F:DNA strand exchange activity"/>
    <property type="evidence" value="ECO:0007669"/>
    <property type="project" value="InterPro"/>
</dbReference>
<dbReference type="Gene3D" id="1.10.357.10">
    <property type="entry name" value="Tetracycline Repressor, domain 2"/>
    <property type="match status" value="1"/>
</dbReference>
<dbReference type="InterPro" id="IPR001647">
    <property type="entry name" value="HTH_TetR"/>
</dbReference>
<dbReference type="Pfam" id="PF02796">
    <property type="entry name" value="HTH_7"/>
    <property type="match status" value="1"/>
</dbReference>